<dbReference type="Proteomes" id="UP001142374">
    <property type="component" value="Unassembled WGS sequence"/>
</dbReference>
<dbReference type="Pfam" id="PF13628">
    <property type="entry name" value="DUF4142"/>
    <property type="match status" value="1"/>
</dbReference>
<dbReference type="AlphaFoldDB" id="A0A9X2RS22"/>
<organism evidence="3 4">
    <name type="scientific">Streptomyces telluris</name>
    <dbReference type="NCBI Taxonomy" id="2720021"/>
    <lineage>
        <taxon>Bacteria</taxon>
        <taxon>Bacillati</taxon>
        <taxon>Actinomycetota</taxon>
        <taxon>Actinomycetes</taxon>
        <taxon>Kitasatosporales</taxon>
        <taxon>Streptomycetaceae</taxon>
        <taxon>Streptomyces</taxon>
    </lineage>
</organism>
<dbReference type="PANTHER" id="PTHR38593:SF1">
    <property type="entry name" value="BLR2558 PROTEIN"/>
    <property type="match status" value="1"/>
</dbReference>
<sequence>MRMGHRFTAAAAALAMVTGPAGVALAQTDTEAAKDGSFLAMAHQGGLSEIAMGKDVKKNATTSCVKKTGEILVRDHTRLDKKVTDLAKRLRVTLPDRAMDEQRRDLKNLQKKAHTREYDRLWLKLAAAGHVQALKMLDDEISRGQNADVREAARMARPVIADHLKRVQACQKQR</sequence>
<dbReference type="Gene3D" id="1.20.1260.10">
    <property type="match status" value="1"/>
</dbReference>
<dbReference type="PANTHER" id="PTHR38593">
    <property type="entry name" value="BLR2558 PROTEIN"/>
    <property type="match status" value="1"/>
</dbReference>
<dbReference type="RefSeq" id="WP_168094859.1">
    <property type="nucleotide sequence ID" value="NZ_JAATER010000312.1"/>
</dbReference>
<feature type="domain" description="DUF4142" evidence="2">
    <location>
        <begin position="34"/>
        <end position="169"/>
    </location>
</feature>
<dbReference type="InterPro" id="IPR012347">
    <property type="entry name" value="Ferritin-like"/>
</dbReference>
<evidence type="ECO:0000313" key="3">
    <source>
        <dbReference type="EMBL" id="MCQ8774136.1"/>
    </source>
</evidence>
<feature type="chain" id="PRO_5040754626" evidence="1">
    <location>
        <begin position="27"/>
        <end position="174"/>
    </location>
</feature>
<evidence type="ECO:0000256" key="1">
    <source>
        <dbReference type="SAM" id="SignalP"/>
    </source>
</evidence>
<proteinExistence type="predicted"/>
<protein>
    <submittedName>
        <fullName evidence="3">DUF4142 domain-containing protein</fullName>
    </submittedName>
</protein>
<dbReference type="EMBL" id="JANIID010000038">
    <property type="protein sequence ID" value="MCQ8774136.1"/>
    <property type="molecule type" value="Genomic_DNA"/>
</dbReference>
<reference evidence="3" key="1">
    <citation type="submission" date="2022-06" db="EMBL/GenBank/DDBJ databases">
        <title>WGS of actinobacteria.</title>
        <authorList>
            <person name="Thawai C."/>
        </authorList>
    </citation>
    <scope>NUCLEOTIDE SEQUENCE</scope>
    <source>
        <strain evidence="3">AA8</strain>
    </source>
</reference>
<dbReference type="InterPro" id="IPR025419">
    <property type="entry name" value="DUF4142"/>
</dbReference>
<evidence type="ECO:0000259" key="2">
    <source>
        <dbReference type="Pfam" id="PF13628"/>
    </source>
</evidence>
<name>A0A9X2RS22_9ACTN</name>
<evidence type="ECO:0000313" key="4">
    <source>
        <dbReference type="Proteomes" id="UP001142374"/>
    </source>
</evidence>
<feature type="signal peptide" evidence="1">
    <location>
        <begin position="1"/>
        <end position="26"/>
    </location>
</feature>
<comment type="caution">
    <text evidence="3">The sequence shown here is derived from an EMBL/GenBank/DDBJ whole genome shotgun (WGS) entry which is preliminary data.</text>
</comment>
<accession>A0A9X2RS22</accession>
<keyword evidence="4" id="KW-1185">Reference proteome</keyword>
<gene>
    <name evidence="3" type="ORF">NQU55_30885</name>
</gene>
<keyword evidence="1" id="KW-0732">Signal</keyword>